<reference evidence="2" key="2">
    <citation type="submission" date="2024-04" db="EMBL/GenBank/DDBJ databases">
        <authorList>
            <person name="Chen Y."/>
            <person name="Shah S."/>
            <person name="Dougan E. K."/>
            <person name="Thang M."/>
            <person name="Chan C."/>
        </authorList>
    </citation>
    <scope>NUCLEOTIDE SEQUENCE [LARGE SCALE GENOMIC DNA]</scope>
</reference>
<dbReference type="EMBL" id="CAMXCT020000042">
    <property type="protein sequence ID" value="CAL1126291.1"/>
    <property type="molecule type" value="Genomic_DNA"/>
</dbReference>
<accession>A0A9P1BGE9</accession>
<name>A0A9P1BGE9_9DINO</name>
<reference evidence="1" key="1">
    <citation type="submission" date="2022-10" db="EMBL/GenBank/DDBJ databases">
        <authorList>
            <person name="Chen Y."/>
            <person name="Dougan E. K."/>
            <person name="Chan C."/>
            <person name="Rhodes N."/>
            <person name="Thang M."/>
        </authorList>
    </citation>
    <scope>NUCLEOTIDE SEQUENCE</scope>
</reference>
<keyword evidence="3" id="KW-1185">Reference proteome</keyword>
<gene>
    <name evidence="1" type="ORF">C1SCF055_LOCUS1451</name>
</gene>
<evidence type="ECO:0000313" key="2">
    <source>
        <dbReference type="EMBL" id="CAL1126291.1"/>
    </source>
</evidence>
<dbReference type="Proteomes" id="UP001152797">
    <property type="component" value="Unassembled WGS sequence"/>
</dbReference>
<proteinExistence type="predicted"/>
<dbReference type="EMBL" id="CAMXCT030000042">
    <property type="protein sequence ID" value="CAL4760228.1"/>
    <property type="molecule type" value="Genomic_DNA"/>
</dbReference>
<organism evidence="1">
    <name type="scientific">Cladocopium goreaui</name>
    <dbReference type="NCBI Taxonomy" id="2562237"/>
    <lineage>
        <taxon>Eukaryota</taxon>
        <taxon>Sar</taxon>
        <taxon>Alveolata</taxon>
        <taxon>Dinophyceae</taxon>
        <taxon>Suessiales</taxon>
        <taxon>Symbiodiniaceae</taxon>
        <taxon>Cladocopium</taxon>
    </lineage>
</organism>
<sequence>MQFEIPVYIGDSRVQISPDHRLHFQLLSRSQHLSFDLVWPWGEKPVAELFLPVGDLTEGKVAWAQLILGG</sequence>
<dbReference type="EMBL" id="CAMXCT010000042">
    <property type="protein sequence ID" value="CAI3972916.1"/>
    <property type="molecule type" value="Genomic_DNA"/>
</dbReference>
<protein>
    <submittedName>
        <fullName evidence="1">Uncharacterized protein</fullName>
    </submittedName>
</protein>
<evidence type="ECO:0000313" key="3">
    <source>
        <dbReference type="Proteomes" id="UP001152797"/>
    </source>
</evidence>
<evidence type="ECO:0000313" key="1">
    <source>
        <dbReference type="EMBL" id="CAI3972916.1"/>
    </source>
</evidence>
<dbReference type="AlphaFoldDB" id="A0A9P1BGE9"/>
<comment type="caution">
    <text evidence="1">The sequence shown here is derived from an EMBL/GenBank/DDBJ whole genome shotgun (WGS) entry which is preliminary data.</text>
</comment>